<evidence type="ECO:0000313" key="1">
    <source>
        <dbReference type="EMBL" id="QXN89432.1"/>
    </source>
</evidence>
<dbReference type="RefSeq" id="WP_218470308.1">
    <property type="nucleotide sequence ID" value="NZ_BAABJN010000017.1"/>
</dbReference>
<dbReference type="Proteomes" id="UP000694257">
    <property type="component" value="Chromosome"/>
</dbReference>
<evidence type="ECO:0000313" key="2">
    <source>
        <dbReference type="Proteomes" id="UP000694257"/>
    </source>
</evidence>
<reference evidence="1 2" key="1">
    <citation type="submission" date="2021-07" db="EMBL/GenBank/DDBJ databases">
        <title>Whole Genome Sequence of Nocardia Iowensis.</title>
        <authorList>
            <person name="Lamm A."/>
            <person name="Collins-Fairclough A.M."/>
            <person name="Bunk B."/>
            <person name="Sproer C."/>
        </authorList>
    </citation>
    <scope>NUCLEOTIDE SEQUENCE [LARGE SCALE GENOMIC DNA]</scope>
    <source>
        <strain evidence="1 2">NRRL 5646</strain>
    </source>
</reference>
<keyword evidence="2" id="KW-1185">Reference proteome</keyword>
<protein>
    <submittedName>
        <fullName evidence="1">RICIN domain-containing protein</fullName>
    </submittedName>
</protein>
<proteinExistence type="predicted"/>
<organism evidence="1 2">
    <name type="scientific">Nocardia iowensis</name>
    <dbReference type="NCBI Taxonomy" id="204891"/>
    <lineage>
        <taxon>Bacteria</taxon>
        <taxon>Bacillati</taxon>
        <taxon>Actinomycetota</taxon>
        <taxon>Actinomycetes</taxon>
        <taxon>Mycobacteriales</taxon>
        <taxon>Nocardiaceae</taxon>
        <taxon>Nocardia</taxon>
    </lineage>
</organism>
<accession>A0ABX8RKJ5</accession>
<gene>
    <name evidence="1" type="ORF">KV110_28490</name>
</gene>
<sequence length="176" mass="19283">MSTPRSAGALTITVLSVLALAAAWWPNSSSESVRTAALHGGVYAISRPSEQLLTLQRTESAAPIVVLPPTGEPGTQEWEVRRFDNGNITIRNLASQTYLGYDAGPQRIDHLPEPKEWSLIPAADPFTYYIVVPNGPIDGTELALDLSMLRIFPPTVALQPLETSSQDQAWKFEFHE</sequence>
<name>A0ABX8RKJ5_NOCIO</name>
<dbReference type="EMBL" id="CP078145">
    <property type="protein sequence ID" value="QXN89432.1"/>
    <property type="molecule type" value="Genomic_DNA"/>
</dbReference>